<feature type="non-terminal residue" evidence="12">
    <location>
        <position position="1"/>
    </location>
</feature>
<reference evidence="13 14" key="2">
    <citation type="submission" date="2024-05" db="EMBL/GenBank/DDBJ databases">
        <authorList>
            <person name="Chen Y."/>
            <person name="Shah S."/>
            <person name="Dougan E. K."/>
            <person name="Thang M."/>
            <person name="Chan C."/>
        </authorList>
    </citation>
    <scope>NUCLEOTIDE SEQUENCE [LARGE SCALE GENOMIC DNA]</scope>
</reference>
<sequence length="756" mass="84456">DGSILEEVWMGDPRRGRWGNEGARPSSSPSSPVEAPSGGGWQRAVRCAIQDFKWGDYSVEPNTTYNYTLYAIYGNADLGVQDPGREGPATAGPGMHVGAKVSLEVRTIVADGDQVHFNRGVAGSQRFSRLSSGTRELGPRSPEQWQWLSHGLEEALLGFIQRAGDKWGLRCAFYEAHYPPVIRALADARRRGASVSIVVDWKAASWSEDRKVWTQRGPQHLNYWALADAGFLNSGCVYYRTQPASAISHKFIVLLNPDGQAVAVWTGSTNITAGAIFGHSNVGHVVTQPEICQKYLEYWERLSQDPEKKELAAFNEKGTPLPSQDDWTRLVLFSPRLCWADSLSFIAQLILRARSGVAFTAAFGIGREVAPALLAAGSQGAGVPIPTYLLLESQGNWQASRDAVQELQRKSNVKVAFGMHLEACQLQLRHVERCGSWIPEKLTGLNEHVWAQQVRYVHTKILLIDFFSDAPATSPELPWNRTMPENMLVLRGDRNLCDAYAVEFFRIFEHMQFRNRLQGYTAAQCMSKEDAVMCRCGQAVAERTVKKEGQNTGRKFRCCANPRWQSCGYFAWLNDPDAPKREELPWPRRAFEQQSFERMERLLLAGLWNPDLARQPTVPPPALDGAQEEEESFYSAESSMLEVLDVCGVSEEPFAQFEEVSEIPARPPGDDGDDLTVKVRKVGQRLMAVESNRKGGSQEFRDLSQQLVELVGKMPDTALREPVLGCLHDMQKNFMGKTKGTWQPQLKQALRLIGPE</sequence>
<dbReference type="InterPro" id="IPR010666">
    <property type="entry name" value="Znf_GRF"/>
</dbReference>
<feature type="domain" description="GRF-type" evidence="11">
    <location>
        <begin position="534"/>
        <end position="576"/>
    </location>
</feature>
<evidence type="ECO:0000313" key="12">
    <source>
        <dbReference type="EMBL" id="CAI4000193.1"/>
    </source>
</evidence>
<dbReference type="Gene3D" id="3.30.870.10">
    <property type="entry name" value="Endonuclease Chain A"/>
    <property type="match status" value="1"/>
</dbReference>
<evidence type="ECO:0000256" key="10">
    <source>
        <dbReference type="SAM" id="MobiDB-lite"/>
    </source>
</evidence>
<evidence type="ECO:0000256" key="9">
    <source>
        <dbReference type="PROSITE-ProRule" id="PRU01343"/>
    </source>
</evidence>
<dbReference type="GO" id="GO:0016891">
    <property type="term" value="F:RNA endonuclease activity producing 5'-phosphomonoesters, hydrolytic mechanism"/>
    <property type="evidence" value="ECO:0007669"/>
    <property type="project" value="TreeGrafter"/>
</dbReference>
<evidence type="ECO:0000259" key="11">
    <source>
        <dbReference type="PROSITE" id="PS51999"/>
    </source>
</evidence>
<keyword evidence="1" id="KW-0479">Metal-binding</keyword>
<dbReference type="EMBL" id="CAMXCT030002747">
    <property type="protein sequence ID" value="CAL4787505.1"/>
    <property type="molecule type" value="Genomic_DNA"/>
</dbReference>
<evidence type="ECO:0000313" key="14">
    <source>
        <dbReference type="Proteomes" id="UP001152797"/>
    </source>
</evidence>
<comment type="similarity">
    <text evidence="7">Belongs to the phospholipase D family. MitoPLD/Zucchini subfamily.</text>
</comment>
<keyword evidence="14" id="KW-1185">Reference proteome</keyword>
<comment type="caution">
    <text evidence="12">The sequence shown here is derived from an EMBL/GenBank/DDBJ whole genome shotgun (WGS) entry which is preliminary data.</text>
</comment>
<keyword evidence="5" id="KW-0442">Lipid degradation</keyword>
<keyword evidence="13" id="KW-0813">Transport</keyword>
<protein>
    <recommendedName>
        <fullName evidence="8">Mitochondrial cardiolipin hydrolase</fullName>
    </recommendedName>
</protein>
<feature type="compositionally biased region" description="Low complexity" evidence="10">
    <location>
        <begin position="21"/>
        <end position="36"/>
    </location>
</feature>
<dbReference type="AlphaFoldDB" id="A0A9P1D0F0"/>
<dbReference type="EMBL" id="CAMXCT020002747">
    <property type="protein sequence ID" value="CAL1153568.1"/>
    <property type="molecule type" value="Genomic_DNA"/>
</dbReference>
<keyword evidence="4" id="KW-0862">Zinc</keyword>
<dbReference type="PROSITE" id="PS51999">
    <property type="entry name" value="ZF_GRF"/>
    <property type="match status" value="1"/>
</dbReference>
<evidence type="ECO:0000256" key="4">
    <source>
        <dbReference type="ARBA" id="ARBA00022833"/>
    </source>
</evidence>
<evidence type="ECO:0000256" key="5">
    <source>
        <dbReference type="ARBA" id="ARBA00022963"/>
    </source>
</evidence>
<dbReference type="Pfam" id="PF13091">
    <property type="entry name" value="PLDc_2"/>
    <property type="match status" value="1"/>
</dbReference>
<evidence type="ECO:0000313" key="13">
    <source>
        <dbReference type="EMBL" id="CAL4787505.1"/>
    </source>
</evidence>
<evidence type="ECO:0000256" key="8">
    <source>
        <dbReference type="ARBA" id="ARBA00040549"/>
    </source>
</evidence>
<keyword evidence="3" id="KW-0378">Hydrolase</keyword>
<feature type="region of interest" description="Disordered" evidence="10">
    <location>
        <begin position="1"/>
        <end position="39"/>
    </location>
</feature>
<evidence type="ECO:0000256" key="1">
    <source>
        <dbReference type="ARBA" id="ARBA00022723"/>
    </source>
</evidence>
<dbReference type="PANTHER" id="PTHR43856">
    <property type="entry name" value="CARDIOLIPIN HYDROLASE"/>
    <property type="match status" value="1"/>
</dbReference>
<keyword evidence="6" id="KW-0443">Lipid metabolism</keyword>
<organism evidence="12">
    <name type="scientific">Cladocopium goreaui</name>
    <dbReference type="NCBI Taxonomy" id="2562237"/>
    <lineage>
        <taxon>Eukaryota</taxon>
        <taxon>Sar</taxon>
        <taxon>Alveolata</taxon>
        <taxon>Dinophyceae</taxon>
        <taxon>Suessiales</taxon>
        <taxon>Symbiodiniaceae</taxon>
        <taxon>Cladocopium</taxon>
    </lineage>
</organism>
<dbReference type="GO" id="GO:0016042">
    <property type="term" value="P:lipid catabolic process"/>
    <property type="evidence" value="ECO:0007669"/>
    <property type="project" value="UniProtKB-KW"/>
</dbReference>
<gene>
    <name evidence="12" type="ORF">C1SCF055_LOCUS26329</name>
</gene>
<dbReference type="GO" id="GO:0008270">
    <property type="term" value="F:zinc ion binding"/>
    <property type="evidence" value="ECO:0007669"/>
    <property type="project" value="UniProtKB-KW"/>
</dbReference>
<name>A0A9P1D0F0_9DINO</name>
<dbReference type="Pfam" id="PF06839">
    <property type="entry name" value="Zn_ribbon_GRF"/>
    <property type="match status" value="1"/>
</dbReference>
<dbReference type="SUPFAM" id="SSF56024">
    <property type="entry name" value="Phospholipase D/nuclease"/>
    <property type="match status" value="2"/>
</dbReference>
<dbReference type="InterPro" id="IPR025202">
    <property type="entry name" value="PLD-like_dom"/>
</dbReference>
<evidence type="ECO:0000256" key="7">
    <source>
        <dbReference type="ARBA" id="ARBA00038012"/>
    </source>
</evidence>
<evidence type="ECO:0000256" key="3">
    <source>
        <dbReference type="ARBA" id="ARBA00022801"/>
    </source>
</evidence>
<dbReference type="GO" id="GO:0005739">
    <property type="term" value="C:mitochondrion"/>
    <property type="evidence" value="ECO:0007669"/>
    <property type="project" value="TreeGrafter"/>
</dbReference>
<accession>A0A9P1D0F0</accession>
<dbReference type="PANTHER" id="PTHR43856:SF1">
    <property type="entry name" value="MITOCHONDRIAL CARDIOLIPIN HYDROLASE"/>
    <property type="match status" value="1"/>
</dbReference>
<proteinExistence type="inferred from homology"/>
<reference evidence="12" key="1">
    <citation type="submission" date="2022-10" db="EMBL/GenBank/DDBJ databases">
        <authorList>
            <person name="Chen Y."/>
            <person name="Dougan E. K."/>
            <person name="Chan C."/>
            <person name="Rhodes N."/>
            <person name="Thang M."/>
        </authorList>
    </citation>
    <scope>NUCLEOTIDE SEQUENCE</scope>
</reference>
<evidence type="ECO:0000256" key="2">
    <source>
        <dbReference type="ARBA" id="ARBA00022771"/>
    </source>
</evidence>
<dbReference type="InterPro" id="IPR051406">
    <property type="entry name" value="PLD_domain"/>
</dbReference>
<dbReference type="OrthoDB" id="435697at2759"/>
<dbReference type="Proteomes" id="UP001152797">
    <property type="component" value="Unassembled WGS sequence"/>
</dbReference>
<dbReference type="EMBL" id="CAMXCT010002747">
    <property type="protein sequence ID" value="CAI4000193.1"/>
    <property type="molecule type" value="Genomic_DNA"/>
</dbReference>
<evidence type="ECO:0000256" key="6">
    <source>
        <dbReference type="ARBA" id="ARBA00023098"/>
    </source>
</evidence>
<keyword evidence="2 9" id="KW-0863">Zinc-finger</keyword>
<keyword evidence="13" id="KW-0762">Sugar transport</keyword>